<feature type="region of interest" description="Disordered" evidence="1">
    <location>
        <begin position="99"/>
        <end position="118"/>
    </location>
</feature>
<name>A0ABQ2VHA4_9ACTN</name>
<organism evidence="2 3">
    <name type="scientific">Streptomyces albospinus</name>
    <dbReference type="NCBI Taxonomy" id="285515"/>
    <lineage>
        <taxon>Bacteria</taxon>
        <taxon>Bacillati</taxon>
        <taxon>Actinomycetota</taxon>
        <taxon>Actinomycetes</taxon>
        <taxon>Kitasatosporales</taxon>
        <taxon>Streptomycetaceae</taxon>
        <taxon>Streptomyces</taxon>
    </lineage>
</organism>
<keyword evidence="3" id="KW-1185">Reference proteome</keyword>
<proteinExistence type="predicted"/>
<evidence type="ECO:0000313" key="3">
    <source>
        <dbReference type="Proteomes" id="UP000654471"/>
    </source>
</evidence>
<evidence type="ECO:0000313" key="2">
    <source>
        <dbReference type="EMBL" id="GGU86998.1"/>
    </source>
</evidence>
<sequence length="118" mass="13236">MPLADRFLTNRREWDSKEILARGGDPEVHSGVQRVDFVPVVRVHGIYRQAPTDLDANGETCLAAEAVAHLRIADYRGRRHRLRLVRVCRWSPCAIRPAAGARGAVRRRSEPNGTGRTT</sequence>
<reference evidence="3" key="1">
    <citation type="journal article" date="2019" name="Int. J. Syst. Evol. Microbiol.">
        <title>The Global Catalogue of Microorganisms (GCM) 10K type strain sequencing project: providing services to taxonomists for standard genome sequencing and annotation.</title>
        <authorList>
            <consortium name="The Broad Institute Genomics Platform"/>
            <consortium name="The Broad Institute Genome Sequencing Center for Infectious Disease"/>
            <person name="Wu L."/>
            <person name="Ma J."/>
        </authorList>
    </citation>
    <scope>NUCLEOTIDE SEQUENCE [LARGE SCALE GENOMIC DNA]</scope>
    <source>
        <strain evidence="3">JCM 3399</strain>
    </source>
</reference>
<gene>
    <name evidence="2" type="ORF">GCM10010211_61390</name>
</gene>
<comment type="caution">
    <text evidence="2">The sequence shown here is derived from an EMBL/GenBank/DDBJ whole genome shotgun (WGS) entry which is preliminary data.</text>
</comment>
<evidence type="ECO:0000256" key="1">
    <source>
        <dbReference type="SAM" id="MobiDB-lite"/>
    </source>
</evidence>
<accession>A0ABQ2VHA4</accession>
<protein>
    <submittedName>
        <fullName evidence="2">Uncharacterized protein</fullName>
    </submittedName>
</protein>
<dbReference type="Proteomes" id="UP000654471">
    <property type="component" value="Unassembled WGS sequence"/>
</dbReference>
<dbReference type="EMBL" id="BMRP01000029">
    <property type="protein sequence ID" value="GGU86998.1"/>
    <property type="molecule type" value="Genomic_DNA"/>
</dbReference>